<protein>
    <submittedName>
        <fullName evidence="4">SDR family NAD(P)-dependent oxidoreductase</fullName>
    </submittedName>
</protein>
<dbReference type="InterPro" id="IPR051122">
    <property type="entry name" value="SDR_DHRS6-like"/>
</dbReference>
<name>A0ABU7L614_9NOCA</name>
<comment type="caution">
    <text evidence="4">The sequence shown here is derived from an EMBL/GenBank/DDBJ whole genome shotgun (WGS) entry which is preliminary data.</text>
</comment>
<comment type="similarity">
    <text evidence="1">Belongs to the short-chain dehydrogenases/reductases (SDR) family.</text>
</comment>
<dbReference type="PRINTS" id="PR00081">
    <property type="entry name" value="GDHRDH"/>
</dbReference>
<evidence type="ECO:0000256" key="1">
    <source>
        <dbReference type="ARBA" id="ARBA00006484"/>
    </source>
</evidence>
<accession>A0ABU7L614</accession>
<dbReference type="Gene3D" id="3.40.50.720">
    <property type="entry name" value="NAD(P)-binding Rossmann-like Domain"/>
    <property type="match status" value="1"/>
</dbReference>
<dbReference type="SMART" id="SM00822">
    <property type="entry name" value="PKS_KR"/>
    <property type="match status" value="1"/>
</dbReference>
<dbReference type="EMBL" id="JAUTXY010000002">
    <property type="protein sequence ID" value="MEE2056991.1"/>
    <property type="molecule type" value="Genomic_DNA"/>
</dbReference>
<dbReference type="InterPro" id="IPR036291">
    <property type="entry name" value="NAD(P)-bd_dom_sf"/>
</dbReference>
<dbReference type="PANTHER" id="PTHR43477">
    <property type="entry name" value="DIHYDROANTICAPSIN 7-DEHYDROGENASE"/>
    <property type="match status" value="1"/>
</dbReference>
<organism evidence="4 5">
    <name type="scientific">Rhodococcus artemisiae</name>
    <dbReference type="NCBI Taxonomy" id="714159"/>
    <lineage>
        <taxon>Bacteria</taxon>
        <taxon>Bacillati</taxon>
        <taxon>Actinomycetota</taxon>
        <taxon>Actinomycetes</taxon>
        <taxon>Mycobacteriales</taxon>
        <taxon>Nocardiaceae</taxon>
        <taxon>Rhodococcus</taxon>
    </lineage>
</organism>
<dbReference type="PRINTS" id="PR00080">
    <property type="entry name" value="SDRFAMILY"/>
</dbReference>
<evidence type="ECO:0000313" key="5">
    <source>
        <dbReference type="Proteomes" id="UP001336020"/>
    </source>
</evidence>
<evidence type="ECO:0000256" key="2">
    <source>
        <dbReference type="ARBA" id="ARBA00023002"/>
    </source>
</evidence>
<dbReference type="PANTHER" id="PTHR43477:SF1">
    <property type="entry name" value="DIHYDROANTICAPSIN 7-DEHYDROGENASE"/>
    <property type="match status" value="1"/>
</dbReference>
<sequence length="253" mass="25400">MTEGRNAGRKVLVTGGAGGIGAAAARRLVKEGAAVAVLDLDGAAAEALATELRSEGATAVAVRADVSDPDSVGPAIDDAAARLGGLDGIVTCAGIAKSALVHEMSVQDWHDVVGINLTGSFLSVRAALHHMLQERRSSVVTIGSVASLISANTNTCSYDASKSGVLGLTRSIAVGYADRGVRANALCPGVVDTPLAQRAREAGGVTSTALAQTPLGRRAEVDEMASVIGFLISDESSYMTGSTVAADGGLTAQ</sequence>
<dbReference type="SUPFAM" id="SSF51735">
    <property type="entry name" value="NAD(P)-binding Rossmann-fold domains"/>
    <property type="match status" value="1"/>
</dbReference>
<keyword evidence="5" id="KW-1185">Reference proteome</keyword>
<dbReference type="InterPro" id="IPR002347">
    <property type="entry name" value="SDR_fam"/>
</dbReference>
<dbReference type="InterPro" id="IPR057326">
    <property type="entry name" value="KR_dom"/>
</dbReference>
<feature type="domain" description="Ketoreductase" evidence="3">
    <location>
        <begin position="9"/>
        <end position="197"/>
    </location>
</feature>
<dbReference type="Proteomes" id="UP001336020">
    <property type="component" value="Unassembled WGS sequence"/>
</dbReference>
<dbReference type="Pfam" id="PF13561">
    <property type="entry name" value="adh_short_C2"/>
    <property type="match status" value="1"/>
</dbReference>
<reference evidence="4 5" key="1">
    <citation type="submission" date="2023-07" db="EMBL/GenBank/DDBJ databases">
        <authorList>
            <person name="Girao M."/>
            <person name="Carvalho M.F."/>
        </authorList>
    </citation>
    <scope>NUCLEOTIDE SEQUENCE [LARGE SCALE GENOMIC DNA]</scope>
    <source>
        <strain evidence="4 5">YIM65754</strain>
    </source>
</reference>
<dbReference type="RefSeq" id="WP_330132253.1">
    <property type="nucleotide sequence ID" value="NZ_JAUTXY010000002.1"/>
</dbReference>
<evidence type="ECO:0000259" key="3">
    <source>
        <dbReference type="SMART" id="SM00822"/>
    </source>
</evidence>
<keyword evidence="2" id="KW-0560">Oxidoreductase</keyword>
<gene>
    <name evidence="4" type="ORF">Q7514_05545</name>
</gene>
<evidence type="ECO:0000313" key="4">
    <source>
        <dbReference type="EMBL" id="MEE2056991.1"/>
    </source>
</evidence>
<proteinExistence type="inferred from homology"/>